<gene>
    <name evidence="2" type="ORF">QQF64_025485</name>
</gene>
<evidence type="ECO:0000256" key="1">
    <source>
        <dbReference type="SAM" id="MobiDB-lite"/>
    </source>
</evidence>
<comment type="caution">
    <text evidence="2">The sequence shown here is derived from an EMBL/GenBank/DDBJ whole genome shotgun (WGS) entry which is preliminary data.</text>
</comment>
<dbReference type="Proteomes" id="UP001558613">
    <property type="component" value="Unassembled WGS sequence"/>
</dbReference>
<name>A0ABR3NPM1_9TELE</name>
<keyword evidence="3" id="KW-1185">Reference proteome</keyword>
<reference evidence="2 3" key="1">
    <citation type="submission" date="2023-09" db="EMBL/GenBank/DDBJ databases">
        <authorList>
            <person name="Wang M."/>
        </authorList>
    </citation>
    <scope>NUCLEOTIDE SEQUENCE [LARGE SCALE GENOMIC DNA]</scope>
    <source>
        <strain evidence="2">GT-2023</strain>
        <tissue evidence="2">Liver</tissue>
    </source>
</reference>
<protein>
    <submittedName>
        <fullName evidence="2">Uncharacterized protein</fullName>
    </submittedName>
</protein>
<evidence type="ECO:0000313" key="3">
    <source>
        <dbReference type="Proteomes" id="UP001558613"/>
    </source>
</evidence>
<feature type="region of interest" description="Disordered" evidence="1">
    <location>
        <begin position="1"/>
        <end position="21"/>
    </location>
</feature>
<organism evidence="2 3">
    <name type="scientific">Cirrhinus molitorella</name>
    <name type="common">mud carp</name>
    <dbReference type="NCBI Taxonomy" id="172907"/>
    <lineage>
        <taxon>Eukaryota</taxon>
        <taxon>Metazoa</taxon>
        <taxon>Chordata</taxon>
        <taxon>Craniata</taxon>
        <taxon>Vertebrata</taxon>
        <taxon>Euteleostomi</taxon>
        <taxon>Actinopterygii</taxon>
        <taxon>Neopterygii</taxon>
        <taxon>Teleostei</taxon>
        <taxon>Ostariophysi</taxon>
        <taxon>Cypriniformes</taxon>
        <taxon>Cyprinidae</taxon>
        <taxon>Labeoninae</taxon>
        <taxon>Labeonini</taxon>
        <taxon>Cirrhinus</taxon>
    </lineage>
</organism>
<sequence length="75" mass="8100">MSVGLSVPRLSASRAHSSTLNTPADRMSAAIYVTRRRGGVKLQRGQLGAPDWLKLHSDVKCHSMRLGSGAQTGRR</sequence>
<proteinExistence type="predicted"/>
<evidence type="ECO:0000313" key="2">
    <source>
        <dbReference type="EMBL" id="KAL1278812.1"/>
    </source>
</evidence>
<dbReference type="EMBL" id="JAYMGO010000003">
    <property type="protein sequence ID" value="KAL1278812.1"/>
    <property type="molecule type" value="Genomic_DNA"/>
</dbReference>
<accession>A0ABR3NPM1</accession>